<feature type="compositionally biased region" description="Pro residues" evidence="1">
    <location>
        <begin position="1"/>
        <end position="14"/>
    </location>
</feature>
<comment type="caution">
    <text evidence="2">The sequence shown here is derived from an EMBL/GenBank/DDBJ whole genome shotgun (WGS) entry which is preliminary data.</text>
</comment>
<protein>
    <submittedName>
        <fullName evidence="2">Uncharacterized protein</fullName>
    </submittedName>
</protein>
<name>A0A177TJE3_9BASI</name>
<reference evidence="2" key="1">
    <citation type="submission" date="2016-04" db="EMBL/GenBank/DDBJ databases">
        <authorList>
            <person name="Nguyen H.D."/>
            <person name="Samba Siva P."/>
            <person name="Cullis J."/>
            <person name="Levesque C.A."/>
            <person name="Hambleton S."/>
        </authorList>
    </citation>
    <scope>NUCLEOTIDE SEQUENCE</scope>
    <source>
        <strain evidence="2">DAOMC 236416</strain>
    </source>
</reference>
<dbReference type="Proteomes" id="UP000077521">
    <property type="component" value="Unassembled WGS sequence"/>
</dbReference>
<dbReference type="AlphaFoldDB" id="A0A177TJE3"/>
<gene>
    <name evidence="2" type="ORF">A4X13_0g8288</name>
</gene>
<organism evidence="2 3">
    <name type="scientific">Tilletia indica</name>
    <dbReference type="NCBI Taxonomy" id="43049"/>
    <lineage>
        <taxon>Eukaryota</taxon>
        <taxon>Fungi</taxon>
        <taxon>Dikarya</taxon>
        <taxon>Basidiomycota</taxon>
        <taxon>Ustilaginomycotina</taxon>
        <taxon>Exobasidiomycetes</taxon>
        <taxon>Tilletiales</taxon>
        <taxon>Tilletiaceae</taxon>
        <taxon>Tilletia</taxon>
    </lineage>
</organism>
<feature type="region of interest" description="Disordered" evidence="1">
    <location>
        <begin position="50"/>
        <end position="73"/>
    </location>
</feature>
<reference evidence="2" key="2">
    <citation type="journal article" date="2019" name="IMA Fungus">
        <title>Genome sequencing and comparison of five Tilletia species to identify candidate genes for the detection of regulated species infecting wheat.</title>
        <authorList>
            <person name="Nguyen H.D.T."/>
            <person name="Sultana T."/>
            <person name="Kesanakurti P."/>
            <person name="Hambleton S."/>
        </authorList>
    </citation>
    <scope>NUCLEOTIDE SEQUENCE</scope>
    <source>
        <strain evidence="2">DAOMC 236416</strain>
    </source>
</reference>
<evidence type="ECO:0000256" key="1">
    <source>
        <dbReference type="SAM" id="MobiDB-lite"/>
    </source>
</evidence>
<feature type="region of interest" description="Disordered" evidence="1">
    <location>
        <begin position="96"/>
        <end position="132"/>
    </location>
</feature>
<evidence type="ECO:0000313" key="2">
    <source>
        <dbReference type="EMBL" id="KAE8239013.1"/>
    </source>
</evidence>
<evidence type="ECO:0000313" key="3">
    <source>
        <dbReference type="Proteomes" id="UP000077521"/>
    </source>
</evidence>
<sequence length="132" mass="14072">MPPGSEPPPLPHPVPVQLGSVPPVTPGATVPTTANSAFSVGAAPSVVLGLASPSPASASGTPVKRKKIARSKASAVVSPKELETTVREAKYARLRWPASKRPSKSSGSRMRCWLRSFRERRTRRLSAEPTRR</sequence>
<accession>A0A177TJE3</accession>
<feature type="region of interest" description="Disordered" evidence="1">
    <location>
        <begin position="1"/>
        <end position="27"/>
    </location>
</feature>
<proteinExistence type="predicted"/>
<keyword evidence="3" id="KW-1185">Reference proteome</keyword>
<dbReference type="EMBL" id="LWDF02001363">
    <property type="protein sequence ID" value="KAE8239013.1"/>
    <property type="molecule type" value="Genomic_DNA"/>
</dbReference>